<feature type="compositionally biased region" description="Polar residues" evidence="1">
    <location>
        <begin position="514"/>
        <end position="530"/>
    </location>
</feature>
<feature type="region of interest" description="Disordered" evidence="1">
    <location>
        <begin position="339"/>
        <end position="413"/>
    </location>
</feature>
<organism evidence="2 3">
    <name type="scientific">Malassezia pachydermatis</name>
    <dbReference type="NCBI Taxonomy" id="77020"/>
    <lineage>
        <taxon>Eukaryota</taxon>
        <taxon>Fungi</taxon>
        <taxon>Dikarya</taxon>
        <taxon>Basidiomycota</taxon>
        <taxon>Ustilaginomycotina</taxon>
        <taxon>Malasseziomycetes</taxon>
        <taxon>Malasseziales</taxon>
        <taxon>Malasseziaceae</taxon>
        <taxon>Malassezia</taxon>
    </lineage>
</organism>
<proteinExistence type="predicted"/>
<dbReference type="STRING" id="77020.A0A0M8MXN8"/>
<evidence type="ECO:0000256" key="1">
    <source>
        <dbReference type="SAM" id="MobiDB-lite"/>
    </source>
</evidence>
<feature type="compositionally biased region" description="Basic residues" evidence="1">
    <location>
        <begin position="80"/>
        <end position="94"/>
    </location>
</feature>
<dbReference type="PANTHER" id="PTHR47789:SF2">
    <property type="entry name" value="VHS DOMAIN-CONTAINING PROTEIN"/>
    <property type="match status" value="1"/>
</dbReference>
<dbReference type="GO" id="GO:0030479">
    <property type="term" value="C:actin cortical patch"/>
    <property type="evidence" value="ECO:0007669"/>
    <property type="project" value="TreeGrafter"/>
</dbReference>
<sequence length="577" mass="63357">MAMDQEAVPEGIPSSDLPVPQHIPEPLDDTSYPSYGEVRALPQRRGSRREVRTDRLPQLLSRTRRMHAVEEQSEMNGVEKRKHKMSFPFRRRHGDARAQPATDSRDEKESPTETYMPTPSDPMADQHDPTVEAGIRRSRQGMAVILSGPLLQIPSSENEADGVAEQITEFCYNDPSADDGDIVHELGDWIMASETRSKAAVRVLRHLLKVPSVPVQSRAVRAWGVWTMLGGGNFSTYAVSPTLLATLEDLLNNSLTHPQLRKDILMVVAALAHRAQHMDRLYKIGRLWVRVHPNDLPETGIPLAGPLFCDQPTALTDDTMENCVTAGDRPQAPVARHALPSVLQARQTPPRSRPDGVHRRSPLPLPPGPTGGLLAVPSSPPSSTSTLSKSTSRLTNLSSHTSVSSLDADDEKHVREVRRDCDVAHTNATMLIQALTVDDLHSERVTLCRSKASESHMRLESHLAWATVWADRPDDDIRDEAERLVNDLVTSLAHLGEALTLCDEARMEADALQAGSTTSPTLPTDTQAAQCASPENPFTEPTQPSAKALGKRRAVEEGHAQGEIKPPLPAVPYNHDL</sequence>
<dbReference type="PANTHER" id="PTHR47789">
    <property type="entry name" value="LAS SEVENTEEN-BINDING PROTEIN 5"/>
    <property type="match status" value="1"/>
</dbReference>
<dbReference type="EMBL" id="LGAV01000001">
    <property type="protein sequence ID" value="KOS15840.1"/>
    <property type="molecule type" value="Genomic_DNA"/>
</dbReference>
<evidence type="ECO:0000313" key="2">
    <source>
        <dbReference type="EMBL" id="KOS15840.1"/>
    </source>
</evidence>
<comment type="caution">
    <text evidence="2">The sequence shown here is derived from an EMBL/GenBank/DDBJ whole genome shotgun (WGS) entry which is preliminary data.</text>
</comment>
<keyword evidence="3" id="KW-1185">Reference proteome</keyword>
<protein>
    <recommendedName>
        <fullName evidence="4">VHS domain-containing protein</fullName>
    </recommendedName>
</protein>
<feature type="region of interest" description="Disordered" evidence="1">
    <location>
        <begin position="1"/>
        <end position="126"/>
    </location>
</feature>
<dbReference type="AlphaFoldDB" id="A0A0M8MXN8"/>
<accession>A0A0M8MXN8</accession>
<dbReference type="GO" id="GO:0007015">
    <property type="term" value="P:actin filament organization"/>
    <property type="evidence" value="ECO:0007669"/>
    <property type="project" value="InterPro"/>
</dbReference>
<dbReference type="Gene3D" id="1.25.40.90">
    <property type="match status" value="1"/>
</dbReference>
<evidence type="ECO:0008006" key="4">
    <source>
        <dbReference type="Google" id="ProtNLM"/>
    </source>
</evidence>
<dbReference type="SUPFAM" id="SSF48464">
    <property type="entry name" value="ENTH/VHS domain"/>
    <property type="match status" value="1"/>
</dbReference>
<dbReference type="InterPro" id="IPR008942">
    <property type="entry name" value="ENTH_VHS"/>
</dbReference>
<feature type="compositionally biased region" description="Low complexity" evidence="1">
    <location>
        <begin position="381"/>
        <end position="399"/>
    </location>
</feature>
<dbReference type="OrthoDB" id="10255964at2759"/>
<feature type="compositionally biased region" description="Basic and acidic residues" evidence="1">
    <location>
        <begin position="553"/>
        <end position="562"/>
    </location>
</feature>
<dbReference type="InterPro" id="IPR045007">
    <property type="entry name" value="LSB5"/>
</dbReference>
<gene>
    <name evidence="2" type="ORF">Malapachy_3483</name>
</gene>
<dbReference type="GO" id="GO:0051666">
    <property type="term" value="P:actin cortical patch localization"/>
    <property type="evidence" value="ECO:0007669"/>
    <property type="project" value="TreeGrafter"/>
</dbReference>
<dbReference type="GO" id="GO:0006897">
    <property type="term" value="P:endocytosis"/>
    <property type="evidence" value="ECO:0007669"/>
    <property type="project" value="InterPro"/>
</dbReference>
<evidence type="ECO:0000313" key="3">
    <source>
        <dbReference type="Proteomes" id="UP000037751"/>
    </source>
</evidence>
<dbReference type="Proteomes" id="UP000037751">
    <property type="component" value="Unassembled WGS sequence"/>
</dbReference>
<reference evidence="2 3" key="1">
    <citation type="submission" date="2015-07" db="EMBL/GenBank/DDBJ databases">
        <title>Draft Genome Sequence of Malassezia furfur CBS1878 and Malassezia pachydermatis CBS1879.</title>
        <authorList>
            <person name="Triana S."/>
            <person name="Ohm R."/>
            <person name="Gonzalez A."/>
            <person name="DeCock H."/>
            <person name="Restrepo S."/>
            <person name="Celis A."/>
        </authorList>
    </citation>
    <scope>NUCLEOTIDE SEQUENCE [LARGE SCALE GENOMIC DNA]</scope>
    <source>
        <strain evidence="2 3">CBS 1879</strain>
    </source>
</reference>
<name>A0A0M8MXN8_9BASI</name>
<dbReference type="GeneID" id="28729827"/>
<dbReference type="RefSeq" id="XP_017993472.1">
    <property type="nucleotide sequence ID" value="XM_018137951.1"/>
</dbReference>
<feature type="region of interest" description="Disordered" evidence="1">
    <location>
        <begin position="512"/>
        <end position="577"/>
    </location>
</feature>
<dbReference type="VEuPathDB" id="FungiDB:Malapachy_3483"/>